<dbReference type="Gene3D" id="1.20.1250.20">
    <property type="entry name" value="MFS general substrate transporter like domains"/>
    <property type="match status" value="2"/>
</dbReference>
<keyword evidence="3 6" id="KW-0812">Transmembrane</keyword>
<feature type="transmembrane region" description="Helical" evidence="6">
    <location>
        <begin position="180"/>
        <end position="198"/>
    </location>
</feature>
<keyword evidence="5 6" id="KW-0472">Membrane</keyword>
<evidence type="ECO:0000313" key="8">
    <source>
        <dbReference type="Proteomes" id="UP000823046"/>
    </source>
</evidence>
<dbReference type="InterPro" id="IPR036259">
    <property type="entry name" value="MFS_trans_sf"/>
</dbReference>
<gene>
    <name evidence="7" type="ORF">IE077_002714</name>
</gene>
<feature type="transmembrane region" description="Helical" evidence="6">
    <location>
        <begin position="509"/>
        <end position="534"/>
    </location>
</feature>
<organism evidence="7 8">
    <name type="scientific">Cardiosporidium cionae</name>
    <dbReference type="NCBI Taxonomy" id="476202"/>
    <lineage>
        <taxon>Eukaryota</taxon>
        <taxon>Sar</taxon>
        <taxon>Alveolata</taxon>
        <taxon>Apicomplexa</taxon>
        <taxon>Aconoidasida</taxon>
        <taxon>Nephromycida</taxon>
        <taxon>Cardiosporidium</taxon>
    </lineage>
</organism>
<keyword evidence="4 6" id="KW-1133">Transmembrane helix</keyword>
<evidence type="ECO:0000256" key="3">
    <source>
        <dbReference type="ARBA" id="ARBA00022692"/>
    </source>
</evidence>
<feature type="transmembrane region" description="Helical" evidence="6">
    <location>
        <begin position="540"/>
        <end position="559"/>
    </location>
</feature>
<feature type="transmembrane region" description="Helical" evidence="6">
    <location>
        <begin position="293"/>
        <end position="313"/>
    </location>
</feature>
<dbReference type="InterPro" id="IPR011701">
    <property type="entry name" value="MFS"/>
</dbReference>
<reference evidence="7 8" key="1">
    <citation type="journal article" date="2020" name="bioRxiv">
        <title>Metabolic contributions of an alphaproteobacterial endosymbiont in the apicomplexan Cardiosporidium cionae.</title>
        <authorList>
            <person name="Hunter E.S."/>
            <person name="Paight C.J."/>
            <person name="Lane C.E."/>
        </authorList>
    </citation>
    <scope>NUCLEOTIDE SEQUENCE [LARGE SCALE GENOMIC DNA]</scope>
    <source>
        <strain evidence="7">ESH_2018</strain>
    </source>
</reference>
<feature type="transmembrane region" description="Helical" evidence="6">
    <location>
        <begin position="416"/>
        <end position="436"/>
    </location>
</feature>
<feature type="transmembrane region" description="Helical" evidence="6">
    <location>
        <begin position="477"/>
        <end position="497"/>
    </location>
</feature>
<dbReference type="PANTHER" id="PTHR43385:SF1">
    <property type="entry name" value="RIBOFLAVIN TRANSPORTER RIBJ"/>
    <property type="match status" value="1"/>
</dbReference>
<keyword evidence="8" id="KW-1185">Reference proteome</keyword>
<evidence type="ECO:0000256" key="1">
    <source>
        <dbReference type="ARBA" id="ARBA00004141"/>
    </source>
</evidence>
<dbReference type="Pfam" id="PF07690">
    <property type="entry name" value="MFS_1"/>
    <property type="match status" value="1"/>
</dbReference>
<evidence type="ECO:0000256" key="5">
    <source>
        <dbReference type="ARBA" id="ARBA00023136"/>
    </source>
</evidence>
<evidence type="ECO:0000256" key="6">
    <source>
        <dbReference type="SAM" id="Phobius"/>
    </source>
</evidence>
<comment type="caution">
    <text evidence="7">The sequence shown here is derived from an EMBL/GenBank/DDBJ whole genome shotgun (WGS) entry which is preliminary data.</text>
</comment>
<feature type="transmembrane region" description="Helical" evidence="6">
    <location>
        <begin position="237"/>
        <end position="257"/>
    </location>
</feature>
<dbReference type="InterPro" id="IPR052983">
    <property type="entry name" value="MFS_Riboflavin_Transporter"/>
</dbReference>
<comment type="subcellular location">
    <subcellularLocation>
        <location evidence="1">Membrane</location>
        <topology evidence="1">Multi-pass membrane protein</topology>
    </subcellularLocation>
</comment>
<accession>A0ABQ7JA48</accession>
<dbReference type="PANTHER" id="PTHR43385">
    <property type="entry name" value="RIBOFLAVIN TRANSPORTER RIBJ"/>
    <property type="match status" value="1"/>
</dbReference>
<evidence type="ECO:0000313" key="7">
    <source>
        <dbReference type="EMBL" id="KAF8820883.1"/>
    </source>
</evidence>
<evidence type="ECO:0000256" key="2">
    <source>
        <dbReference type="ARBA" id="ARBA00022448"/>
    </source>
</evidence>
<feature type="transmembrane region" description="Helical" evidence="6">
    <location>
        <begin position="443"/>
        <end position="465"/>
    </location>
</feature>
<name>A0ABQ7JA48_9APIC</name>
<dbReference type="Proteomes" id="UP000823046">
    <property type="component" value="Unassembled WGS sequence"/>
</dbReference>
<sequence>MFMRKVLERIDGPPTAAYSPLSPKSTLIEISISHHPLEDALVDCSLLTSTCEASAGAPVMVKKGEDPPRGTLHEKTNTTFSAAASTPITSYRQSFCAAFLAWDEILCWFPVIICMLFSMPGGSMHCFGNITIYIASYLRIYTDETICYSDVQWIYAIQAITQGLAVPLGSKLENYIGVRFAALVSGWTLSLSLISSYFASSYKLLLLTYGVLFGIGSGMVYVLPLSVALKWRPKHKGLVTGLIFIARGMSVSFLSPWQTWYVNPLNKAPTYFPYNSNEQYYVEESILNNVPYVFLWMGIGFAILQLFCAVFMHNPKQVCRALRILNVAYREMGFDAYDVRKTRASTDLHFTEKNNSRSSQNRQVATKIPRMSIFQILTYPQFWVMWLIMCCNWQSICFVNGYWKVIGQVEFGLADAMLAYLGGIVAVFNSISRLIWGYAMDFYGFKVTMTIFCFGFSGFLLAIPICKQLSPSVMVVSYHFVLYFLKILDAGAFTIVAPEVSNIFGDYNFSAVFGLLYTARAIGTVVCACIVASLYGRIGGVGVCVAMAIFTLLAGFINLSGILKPLPSIAECSDVKYSSRKEGTA</sequence>
<dbReference type="SUPFAM" id="SSF103473">
    <property type="entry name" value="MFS general substrate transporter"/>
    <property type="match status" value="1"/>
</dbReference>
<protein>
    <submittedName>
        <fullName evidence="7">Transporter, major facilitator family protein</fullName>
    </submittedName>
</protein>
<proteinExistence type="predicted"/>
<feature type="transmembrane region" description="Helical" evidence="6">
    <location>
        <begin position="204"/>
        <end position="225"/>
    </location>
</feature>
<keyword evidence="2" id="KW-0813">Transport</keyword>
<evidence type="ECO:0000256" key="4">
    <source>
        <dbReference type="ARBA" id="ARBA00022989"/>
    </source>
</evidence>
<dbReference type="EMBL" id="JADAQX010000278">
    <property type="protein sequence ID" value="KAF8820883.1"/>
    <property type="molecule type" value="Genomic_DNA"/>
</dbReference>
<feature type="transmembrane region" description="Helical" evidence="6">
    <location>
        <begin position="376"/>
        <end position="396"/>
    </location>
</feature>